<name>A0ABR3YPA4_9PEZI</name>
<sequence>MAITGVRDRTILGPLTTTFAPPATCSNLFGDCATCLQGWRAQVCLETKQIENTDCWPPTSAGAQSATQPLQGWGFYSPGIACPAGHYSACSATAGSTSGWEVQFSMLPGETAVGCCPEGYSCTADLANGVAQTCIQYNTMGTLSTLSCDGASTITGSTVLSNYDYFTGYAPLIQINFRDVDIGKTSSATQTVSSSSLGSARASAKATGTGAATNTDSPIIIAEGATTGYRNNGLSTSAVIGIAVTVSLGVLLTALISVCLLLRRRRRQPGGAMGPQELDGSAMNVGGIGYNDSSPVSAVSSHAMGGAKMLEMSMPPSAYHMKTADAGYSNYRGAYEPSAKMVSAPAMEPVEMEGSLPPYVHNGNMAELAVEPRSTV</sequence>
<organism evidence="2 3">
    <name type="scientific">Ceratocystis pirilliformis</name>
    <dbReference type="NCBI Taxonomy" id="259994"/>
    <lineage>
        <taxon>Eukaryota</taxon>
        <taxon>Fungi</taxon>
        <taxon>Dikarya</taxon>
        <taxon>Ascomycota</taxon>
        <taxon>Pezizomycotina</taxon>
        <taxon>Sordariomycetes</taxon>
        <taxon>Hypocreomycetidae</taxon>
        <taxon>Microascales</taxon>
        <taxon>Ceratocystidaceae</taxon>
        <taxon>Ceratocystis</taxon>
    </lineage>
</organism>
<proteinExistence type="predicted"/>
<keyword evidence="1" id="KW-0812">Transmembrane</keyword>
<evidence type="ECO:0000256" key="1">
    <source>
        <dbReference type="SAM" id="Phobius"/>
    </source>
</evidence>
<keyword evidence="1" id="KW-1133">Transmembrane helix</keyword>
<gene>
    <name evidence="2" type="ORF">Cpir12675_005885</name>
</gene>
<evidence type="ECO:0000313" key="2">
    <source>
        <dbReference type="EMBL" id="KAL1889219.1"/>
    </source>
</evidence>
<evidence type="ECO:0000313" key="3">
    <source>
        <dbReference type="Proteomes" id="UP001583280"/>
    </source>
</evidence>
<protein>
    <submittedName>
        <fullName evidence="2">Uncharacterized protein</fullName>
    </submittedName>
</protein>
<dbReference type="EMBL" id="JAWDJO010000226">
    <property type="protein sequence ID" value="KAL1889219.1"/>
    <property type="molecule type" value="Genomic_DNA"/>
</dbReference>
<keyword evidence="3" id="KW-1185">Reference proteome</keyword>
<dbReference type="Proteomes" id="UP001583280">
    <property type="component" value="Unassembled WGS sequence"/>
</dbReference>
<feature type="transmembrane region" description="Helical" evidence="1">
    <location>
        <begin position="238"/>
        <end position="262"/>
    </location>
</feature>
<comment type="caution">
    <text evidence="2">The sequence shown here is derived from an EMBL/GenBank/DDBJ whole genome shotgun (WGS) entry which is preliminary data.</text>
</comment>
<keyword evidence="1" id="KW-0472">Membrane</keyword>
<reference evidence="2 3" key="1">
    <citation type="journal article" date="2024" name="IMA Fungus">
        <title>IMA Genome - F19 : A genome assembly and annotation guide to empower mycologists, including annotated draft genome sequences of Ceratocystis pirilliformis, Diaporthe australafricana, Fusarium ophioides, Paecilomyces lecythidis, and Sporothrix stenoceras.</title>
        <authorList>
            <person name="Aylward J."/>
            <person name="Wilson A.M."/>
            <person name="Visagie C.M."/>
            <person name="Spraker J."/>
            <person name="Barnes I."/>
            <person name="Buitendag C."/>
            <person name="Ceriani C."/>
            <person name="Del Mar Angel L."/>
            <person name="du Plessis D."/>
            <person name="Fuchs T."/>
            <person name="Gasser K."/>
            <person name="Kramer D."/>
            <person name="Li W."/>
            <person name="Munsamy K."/>
            <person name="Piso A."/>
            <person name="Price J.L."/>
            <person name="Sonnekus B."/>
            <person name="Thomas C."/>
            <person name="van der Nest A."/>
            <person name="van Dijk A."/>
            <person name="van Heerden A."/>
            <person name="van Vuuren N."/>
            <person name="Yilmaz N."/>
            <person name="Duong T.A."/>
            <person name="van der Merwe N.A."/>
            <person name="Wingfield M.J."/>
            <person name="Wingfield B.D."/>
        </authorList>
    </citation>
    <scope>NUCLEOTIDE SEQUENCE [LARGE SCALE GENOMIC DNA]</scope>
    <source>
        <strain evidence="2 3">CMW 12675</strain>
    </source>
</reference>
<accession>A0ABR3YPA4</accession>